<comment type="caution">
    <text evidence="5">The sequence shown here is derived from an EMBL/GenBank/DDBJ whole genome shotgun (WGS) entry which is preliminary data.</text>
</comment>
<dbReference type="InterPro" id="IPR002129">
    <property type="entry name" value="PyrdxlP-dep_de-COase"/>
</dbReference>
<dbReference type="Proteomes" id="UP000051386">
    <property type="component" value="Unassembled WGS sequence"/>
</dbReference>
<dbReference type="GO" id="GO:0030170">
    <property type="term" value="F:pyridoxal phosphate binding"/>
    <property type="evidence" value="ECO:0007669"/>
    <property type="project" value="InterPro"/>
</dbReference>
<evidence type="ECO:0000256" key="1">
    <source>
        <dbReference type="ARBA" id="ARBA00001933"/>
    </source>
</evidence>
<accession>A0A0R0CV58</accession>
<dbReference type="GO" id="GO:0019752">
    <property type="term" value="P:carboxylic acid metabolic process"/>
    <property type="evidence" value="ECO:0007669"/>
    <property type="project" value="InterPro"/>
</dbReference>
<dbReference type="InterPro" id="IPR015421">
    <property type="entry name" value="PyrdxlP-dep_Trfase_major"/>
</dbReference>
<dbReference type="AlphaFoldDB" id="A0A0R0CV58"/>
<gene>
    <name evidence="5" type="ORF">ABB28_09685</name>
</gene>
<keyword evidence="6" id="KW-1185">Reference proteome</keyword>
<dbReference type="PANTHER" id="PTHR42735">
    <property type="match status" value="1"/>
</dbReference>
<evidence type="ECO:0000256" key="4">
    <source>
        <dbReference type="PIRSR" id="PIRSR602129-50"/>
    </source>
</evidence>
<proteinExistence type="predicted"/>
<name>A0A0R0CV58_9GAMM</name>
<dbReference type="GO" id="GO:0016830">
    <property type="term" value="F:carbon-carbon lyase activity"/>
    <property type="evidence" value="ECO:0007669"/>
    <property type="project" value="InterPro"/>
</dbReference>
<keyword evidence="2 4" id="KW-0663">Pyridoxal phosphate</keyword>
<protein>
    <submittedName>
        <fullName evidence="5">Pyridoxal-dependent decarboxylase</fullName>
    </submittedName>
</protein>
<dbReference type="PATRIC" id="fig|517011.3.peg.1647"/>
<keyword evidence="3" id="KW-0456">Lyase</keyword>
<evidence type="ECO:0000256" key="3">
    <source>
        <dbReference type="ARBA" id="ARBA00023239"/>
    </source>
</evidence>
<sequence>MQDPMAACFLGPFADNDGVIQELLYAFFRDHVQWRRSLHPQGDTPVRAMPAASPKYRQLQKRMFEELSALSSALKDSVPFHSPRYIGHMSSDLLLPGLLAQMLTLPYDPNNINTDSGAVTMRMEMEVGLQLARMLGWPHDVRQPDCAFGHLTSGGTTANYQALRLAMSLKAWPVALRAARVPDIPLPVDDDAAFNCDPAAGIALFQQWQAWTAALAPADRQRWRARVSQQQVETLGLNEFFARHPTLRVPQVLASSTVHYSWTKGMKLVGLGKAQLRLLRTQGMRLDIEALDEALRDCARTRQPVLMVVAVLGSTEYGSIDPVEAICDARDRSTREGLGFGVHVDASWGGYLASVFRHESGALRSLQDMRAEYRDFPQPYVYRAFAGLARADSATVDPHKLGYLACGAGAFVCRDNRAMPLLAEQADYVFAGDPAAGYIGQYARVGQFTPEGSRPGAMAAAAYVSQRVLPLDHAHFGVLARRTILAAEFFTRQATDFAERVRDVANVLLPCEPDSNLVCLALNPQGNGCIETASRFVQRLHDRLRPDPAGNARCPAFIASSTSLREQAVGRRDMQRILRQLGLDGGEAGSVGSLSILRHSLMNPFLLHAEAAGKPDNPIMQYFVHLEALVRALAAGQG</sequence>
<evidence type="ECO:0000313" key="6">
    <source>
        <dbReference type="Proteomes" id="UP000051386"/>
    </source>
</evidence>
<dbReference type="PANTHER" id="PTHR42735:SF4">
    <property type="entry name" value="PYRIDOXAL PHOSPHATE-DEPENDENT DECARBOXYLASE FAMILY PROTEIN"/>
    <property type="match status" value="1"/>
</dbReference>
<dbReference type="Pfam" id="PF00282">
    <property type="entry name" value="Pyridoxal_deC"/>
    <property type="match status" value="1"/>
</dbReference>
<comment type="cofactor">
    <cofactor evidence="1 4">
        <name>pyridoxal 5'-phosphate</name>
        <dbReference type="ChEBI" id="CHEBI:597326"/>
    </cofactor>
</comment>
<organism evidence="5 6">
    <name type="scientific">Stenotrophomonas chelatiphaga</name>
    <dbReference type="NCBI Taxonomy" id="517011"/>
    <lineage>
        <taxon>Bacteria</taxon>
        <taxon>Pseudomonadati</taxon>
        <taxon>Pseudomonadota</taxon>
        <taxon>Gammaproteobacteria</taxon>
        <taxon>Lysobacterales</taxon>
        <taxon>Lysobacteraceae</taxon>
        <taxon>Stenotrophomonas</taxon>
    </lineage>
</organism>
<evidence type="ECO:0000256" key="2">
    <source>
        <dbReference type="ARBA" id="ARBA00022898"/>
    </source>
</evidence>
<dbReference type="SUPFAM" id="SSF53383">
    <property type="entry name" value="PLP-dependent transferases"/>
    <property type="match status" value="1"/>
</dbReference>
<dbReference type="Gene3D" id="3.40.640.10">
    <property type="entry name" value="Type I PLP-dependent aspartate aminotransferase-like (Major domain)"/>
    <property type="match status" value="1"/>
</dbReference>
<dbReference type="InterPro" id="IPR015424">
    <property type="entry name" value="PyrdxlP-dep_Trfase"/>
</dbReference>
<feature type="modified residue" description="N6-(pyridoxal phosphate)lysine" evidence="4">
    <location>
        <position position="400"/>
    </location>
</feature>
<evidence type="ECO:0000313" key="5">
    <source>
        <dbReference type="EMBL" id="KRG73677.1"/>
    </source>
</evidence>
<reference evidence="5 6" key="1">
    <citation type="submission" date="2015-05" db="EMBL/GenBank/DDBJ databases">
        <title>Genome sequencing and analysis of members of genus Stenotrophomonas.</title>
        <authorList>
            <person name="Patil P.P."/>
            <person name="Midha S."/>
            <person name="Patil P.B."/>
        </authorList>
    </citation>
    <scope>NUCLEOTIDE SEQUENCE [LARGE SCALE GENOMIC DNA]</scope>
    <source>
        <strain evidence="5 6">DSM 21508</strain>
    </source>
</reference>
<dbReference type="InterPro" id="IPR050477">
    <property type="entry name" value="GrpII_AminoAcid_Decarb"/>
</dbReference>
<dbReference type="EMBL" id="LDJK01000040">
    <property type="protein sequence ID" value="KRG73677.1"/>
    <property type="molecule type" value="Genomic_DNA"/>
</dbReference>